<feature type="region of interest" description="Disordered" evidence="1">
    <location>
        <begin position="121"/>
        <end position="162"/>
    </location>
</feature>
<dbReference type="GO" id="GO:0071897">
    <property type="term" value="P:DNA biosynthetic process"/>
    <property type="evidence" value="ECO:0007669"/>
    <property type="project" value="UniProtKB-ARBA"/>
</dbReference>
<feature type="domain" description="Integrase p58-like C-terminal" evidence="2">
    <location>
        <begin position="71"/>
        <end position="103"/>
    </location>
</feature>
<accession>A0A8X6FE00</accession>
<proteinExistence type="predicted"/>
<dbReference type="PANTHER" id="PTHR33064:SF37">
    <property type="entry name" value="RIBONUCLEASE H"/>
    <property type="match status" value="1"/>
</dbReference>
<dbReference type="InterPro" id="IPR043128">
    <property type="entry name" value="Rev_trsase/Diguanyl_cyclase"/>
</dbReference>
<name>A0A8X6FE00_TRICU</name>
<evidence type="ECO:0000313" key="3">
    <source>
        <dbReference type="EMBL" id="GFQ77995.1"/>
    </source>
</evidence>
<reference evidence="3" key="1">
    <citation type="submission" date="2020-07" db="EMBL/GenBank/DDBJ databases">
        <title>Multicomponent nature underlies the extraordinary mechanical properties of spider dragline silk.</title>
        <authorList>
            <person name="Kono N."/>
            <person name="Nakamura H."/>
            <person name="Mori M."/>
            <person name="Yoshida Y."/>
            <person name="Ohtoshi R."/>
            <person name="Malay A.D."/>
            <person name="Moran D.A.P."/>
            <person name="Tomita M."/>
            <person name="Numata K."/>
            <person name="Arakawa K."/>
        </authorList>
    </citation>
    <scope>NUCLEOTIDE SEQUENCE</scope>
</reference>
<evidence type="ECO:0000256" key="1">
    <source>
        <dbReference type="SAM" id="MobiDB-lite"/>
    </source>
</evidence>
<organism evidence="3 4">
    <name type="scientific">Trichonephila clavata</name>
    <name type="common">Joro spider</name>
    <name type="synonym">Nephila clavata</name>
    <dbReference type="NCBI Taxonomy" id="2740835"/>
    <lineage>
        <taxon>Eukaryota</taxon>
        <taxon>Metazoa</taxon>
        <taxon>Ecdysozoa</taxon>
        <taxon>Arthropoda</taxon>
        <taxon>Chelicerata</taxon>
        <taxon>Arachnida</taxon>
        <taxon>Araneae</taxon>
        <taxon>Araneomorphae</taxon>
        <taxon>Entelegynae</taxon>
        <taxon>Araneoidea</taxon>
        <taxon>Nephilidae</taxon>
        <taxon>Trichonephila</taxon>
    </lineage>
</organism>
<dbReference type="SUPFAM" id="SSF56672">
    <property type="entry name" value="DNA/RNA polymerases"/>
    <property type="match status" value="1"/>
</dbReference>
<sequence length="162" mass="18520">MPSERLSGTLNPNKCHFAAREIKVLGHLVSGNGVRPNPDKVKAVSSFPIPKNVRDIRSFLDFAHTSEDLLKVLGRLSDVTYEEQEFDPVSRRRTPKDVVHVLHTIYIYPPYHYPTKQIETEDNQSQDIVLPKGKTNTSDDYKRTSDTFQNENLNDNGTLSFY</sequence>
<feature type="compositionally biased region" description="Polar residues" evidence="1">
    <location>
        <begin position="146"/>
        <end position="162"/>
    </location>
</feature>
<protein>
    <recommendedName>
        <fullName evidence="2">Integrase p58-like C-terminal domain-containing protein</fullName>
    </recommendedName>
</protein>
<dbReference type="Gene3D" id="3.30.70.270">
    <property type="match status" value="1"/>
</dbReference>
<dbReference type="Pfam" id="PF22938">
    <property type="entry name" value="Integrase_p58_C"/>
    <property type="match status" value="1"/>
</dbReference>
<evidence type="ECO:0000259" key="2">
    <source>
        <dbReference type="Pfam" id="PF22938"/>
    </source>
</evidence>
<dbReference type="InterPro" id="IPR043502">
    <property type="entry name" value="DNA/RNA_pol_sf"/>
</dbReference>
<dbReference type="PANTHER" id="PTHR33064">
    <property type="entry name" value="POL PROTEIN"/>
    <property type="match status" value="1"/>
</dbReference>
<dbReference type="AlphaFoldDB" id="A0A8X6FE00"/>
<dbReference type="InterPro" id="IPR051320">
    <property type="entry name" value="Viral_Replic_Matur_Polypro"/>
</dbReference>
<dbReference type="OrthoDB" id="10068564at2759"/>
<dbReference type="InterPro" id="IPR054465">
    <property type="entry name" value="Integrase_p58-like_C"/>
</dbReference>
<dbReference type="Proteomes" id="UP000887116">
    <property type="component" value="Unassembled WGS sequence"/>
</dbReference>
<keyword evidence="4" id="KW-1185">Reference proteome</keyword>
<gene>
    <name evidence="3" type="ORF">TNCT_632931</name>
</gene>
<evidence type="ECO:0000313" key="4">
    <source>
        <dbReference type="Proteomes" id="UP000887116"/>
    </source>
</evidence>
<comment type="caution">
    <text evidence="3">The sequence shown here is derived from an EMBL/GenBank/DDBJ whole genome shotgun (WGS) entry which is preliminary data.</text>
</comment>
<dbReference type="EMBL" id="BMAO01011958">
    <property type="protein sequence ID" value="GFQ77995.1"/>
    <property type="molecule type" value="Genomic_DNA"/>
</dbReference>